<accession>A0A2R5H0E4</accession>
<keyword evidence="2" id="KW-1185">Reference proteome</keyword>
<dbReference type="Proteomes" id="UP000241890">
    <property type="component" value="Unassembled WGS sequence"/>
</dbReference>
<evidence type="ECO:0000313" key="1">
    <source>
        <dbReference type="EMBL" id="GBG33784.1"/>
    </source>
</evidence>
<dbReference type="AlphaFoldDB" id="A0A2R5H0E4"/>
<name>A0A2R5H0E4_9STRA</name>
<organism evidence="1 2">
    <name type="scientific">Hondaea fermentalgiana</name>
    <dbReference type="NCBI Taxonomy" id="2315210"/>
    <lineage>
        <taxon>Eukaryota</taxon>
        <taxon>Sar</taxon>
        <taxon>Stramenopiles</taxon>
        <taxon>Bigyra</taxon>
        <taxon>Labyrinthulomycetes</taxon>
        <taxon>Thraustochytrida</taxon>
        <taxon>Thraustochytriidae</taxon>
        <taxon>Hondaea</taxon>
    </lineage>
</organism>
<dbReference type="EMBL" id="BEYU01000169">
    <property type="protein sequence ID" value="GBG33784.1"/>
    <property type="molecule type" value="Genomic_DNA"/>
</dbReference>
<protein>
    <submittedName>
        <fullName evidence="1">Uncharacterized protein</fullName>
    </submittedName>
</protein>
<proteinExistence type="predicted"/>
<dbReference type="InParanoid" id="A0A2R5H0E4"/>
<comment type="caution">
    <text evidence="1">The sequence shown here is derived from an EMBL/GenBank/DDBJ whole genome shotgun (WGS) entry which is preliminary data.</text>
</comment>
<sequence length="361" mass="39467">MDDLVWFEVLDLQKDDRDKWIRDPLDAWNLKKQTHLSMLVEASVEALELRHRRRGERKGSGQFHLSTAPSLCKECRTARELVIQDRASAFMQSVKNIATKGGLETSLAPQPETTASLLEEAQVQAVAACTLLKFKLACQMSLSEVTPLFQSCPLALTPEDAALLADLGHADKINDDNDDDDDDDVNNDVRVMETLPTASLASLPPLEPSHAPVATGKRATALYSTRKRTRKHMPTRLRVLSCAASSLAATVRGGPLSCRVAKVRKLEPKQVPAAALGAAAAATAEQQDVEVGSRKRGSGSSLVCNKLRNKLERDQQDDRDEALGHEDVAAVAVAVERDVHDAENTRLLRVPAFPSARRFTI</sequence>
<gene>
    <name evidence="1" type="ORF">FCC1311_100072</name>
</gene>
<reference evidence="1 2" key="1">
    <citation type="submission" date="2017-12" db="EMBL/GenBank/DDBJ databases">
        <title>Sequencing, de novo assembly and annotation of complete genome of a new Thraustochytrid species, strain FCC1311.</title>
        <authorList>
            <person name="Sedici K."/>
            <person name="Godart F."/>
            <person name="Aiese Cigliano R."/>
            <person name="Sanseverino W."/>
            <person name="Barakat M."/>
            <person name="Ortet P."/>
            <person name="Marechal E."/>
            <person name="Cagnac O."/>
            <person name="Amato A."/>
        </authorList>
    </citation>
    <scope>NUCLEOTIDE SEQUENCE [LARGE SCALE GENOMIC DNA]</scope>
</reference>
<evidence type="ECO:0000313" key="2">
    <source>
        <dbReference type="Proteomes" id="UP000241890"/>
    </source>
</evidence>